<reference evidence="1" key="1">
    <citation type="submission" date="2015-12" db="EMBL/GenBank/DDBJ databases">
        <title>Gene expression during late stages of embryo sac development: a critical building block for successful pollen-pistil interactions.</title>
        <authorList>
            <person name="Liu Y."/>
            <person name="Joly V."/>
            <person name="Sabar M."/>
            <person name="Matton D.P."/>
        </authorList>
    </citation>
    <scope>NUCLEOTIDE SEQUENCE</scope>
</reference>
<dbReference type="EMBL" id="GEDG01037783">
    <property type="protein sequence ID" value="JAP07936.1"/>
    <property type="molecule type" value="Transcribed_RNA"/>
</dbReference>
<evidence type="ECO:0000313" key="1">
    <source>
        <dbReference type="EMBL" id="JAP07936.1"/>
    </source>
</evidence>
<proteinExistence type="predicted"/>
<dbReference type="AlphaFoldDB" id="A0A0V0GKW9"/>
<name>A0A0V0GKW9_SOLCH</name>
<accession>A0A0V0GKW9</accession>
<organism evidence="1">
    <name type="scientific">Solanum chacoense</name>
    <name type="common">Chaco potato</name>
    <dbReference type="NCBI Taxonomy" id="4108"/>
    <lineage>
        <taxon>Eukaryota</taxon>
        <taxon>Viridiplantae</taxon>
        <taxon>Streptophyta</taxon>
        <taxon>Embryophyta</taxon>
        <taxon>Tracheophyta</taxon>
        <taxon>Spermatophyta</taxon>
        <taxon>Magnoliopsida</taxon>
        <taxon>eudicotyledons</taxon>
        <taxon>Gunneridae</taxon>
        <taxon>Pentapetalae</taxon>
        <taxon>asterids</taxon>
        <taxon>lamiids</taxon>
        <taxon>Solanales</taxon>
        <taxon>Solanaceae</taxon>
        <taxon>Solanoideae</taxon>
        <taxon>Solaneae</taxon>
        <taxon>Solanum</taxon>
    </lineage>
</organism>
<sequence>MIKILPQVLIQVYKANKFWSLNIFLIKQLQQKSFNPTYLLCMKISKIKPHLHSPRFELRTERK</sequence>
<protein>
    <submittedName>
        <fullName evidence="1">Putative ovule protein</fullName>
    </submittedName>
</protein>